<feature type="transmembrane region" description="Helical" evidence="1">
    <location>
        <begin position="39"/>
        <end position="58"/>
    </location>
</feature>
<name>A0ABT7DIH5_9ACTN</name>
<dbReference type="Proteomes" id="UP001232750">
    <property type="component" value="Unassembled WGS sequence"/>
</dbReference>
<dbReference type="EMBL" id="JASJEU010000003">
    <property type="protein sequence ID" value="MDJ1649331.1"/>
    <property type="molecule type" value="Genomic_DNA"/>
</dbReference>
<evidence type="ECO:0000313" key="3">
    <source>
        <dbReference type="Proteomes" id="UP001232750"/>
    </source>
</evidence>
<keyword evidence="1" id="KW-0472">Membrane</keyword>
<dbReference type="RefSeq" id="WP_283830662.1">
    <property type="nucleotide sequence ID" value="NZ_JASJEU010000003.1"/>
</dbReference>
<proteinExistence type="predicted"/>
<protein>
    <submittedName>
        <fullName evidence="2">Uncharacterized protein</fullName>
    </submittedName>
</protein>
<evidence type="ECO:0000256" key="1">
    <source>
        <dbReference type="SAM" id="Phobius"/>
    </source>
</evidence>
<sequence>MIESYFAIWLATTKNKPKDEPLVSSFRGAWKRLNVKEKAVFIAFLLSSAVTMCLGAVVSLNNYALLPAFIFSVLVYLIFAVSVNRTTTMFRRRMLERWMAKDAAFSQLLRASLMSAGLVSCEQIRIVRDEAIRFLEHKEHRYEGFIRISIDVIIIAGFAVVIQKALPNQNTVGAVISNALLVSLMLLIFTIVLVVFVITCLKIFDYSNTLPLSKLRLFIDDLSRLLIQEEDGASSSLGCNYRQRRVRRMLN</sequence>
<organism evidence="2 3">
    <name type="scientific">Gordonibacter faecis</name>
    <dbReference type="NCBI Taxonomy" id="3047475"/>
    <lineage>
        <taxon>Bacteria</taxon>
        <taxon>Bacillati</taxon>
        <taxon>Actinomycetota</taxon>
        <taxon>Coriobacteriia</taxon>
        <taxon>Eggerthellales</taxon>
        <taxon>Eggerthellaceae</taxon>
        <taxon>Gordonibacter</taxon>
    </lineage>
</organism>
<gene>
    <name evidence="2" type="ORF">QNJ86_00805</name>
</gene>
<feature type="transmembrane region" description="Helical" evidence="1">
    <location>
        <begin position="64"/>
        <end position="84"/>
    </location>
</feature>
<comment type="caution">
    <text evidence="2">The sequence shown here is derived from an EMBL/GenBank/DDBJ whole genome shotgun (WGS) entry which is preliminary data.</text>
</comment>
<keyword evidence="1" id="KW-0812">Transmembrane</keyword>
<evidence type="ECO:0000313" key="2">
    <source>
        <dbReference type="EMBL" id="MDJ1649331.1"/>
    </source>
</evidence>
<feature type="transmembrane region" description="Helical" evidence="1">
    <location>
        <begin position="182"/>
        <end position="204"/>
    </location>
</feature>
<accession>A0ABT7DIH5</accession>
<keyword evidence="3" id="KW-1185">Reference proteome</keyword>
<reference evidence="2 3" key="1">
    <citation type="submission" date="2023-05" db="EMBL/GenBank/DDBJ databases">
        <title>Gordonibacter KGMB12511T sp. nov., isolated from faeces of healthy Korean.</title>
        <authorList>
            <person name="Kim H.S."/>
            <person name="Kim J.-S."/>
            <person name="Suh M.K."/>
            <person name="Eom M.K."/>
            <person name="Do H.E."/>
            <person name="Lee J.-S."/>
        </authorList>
    </citation>
    <scope>NUCLEOTIDE SEQUENCE [LARGE SCALE GENOMIC DNA]</scope>
    <source>
        <strain evidence="2 3">KGMB12511</strain>
    </source>
</reference>
<keyword evidence="1" id="KW-1133">Transmembrane helix</keyword>
<feature type="transmembrane region" description="Helical" evidence="1">
    <location>
        <begin position="144"/>
        <end position="162"/>
    </location>
</feature>